<dbReference type="GO" id="GO:0016874">
    <property type="term" value="F:ligase activity"/>
    <property type="evidence" value="ECO:0007669"/>
    <property type="project" value="UniProtKB-KW"/>
</dbReference>
<gene>
    <name evidence="1" type="ORF">SM436_22150</name>
</gene>
<evidence type="ECO:0000313" key="2">
    <source>
        <dbReference type="Proteomes" id="UP001569904"/>
    </source>
</evidence>
<protein>
    <submittedName>
        <fullName evidence="1">2'-5' RNA ligase family protein</fullName>
    </submittedName>
</protein>
<dbReference type="EMBL" id="JAXCEH010000015">
    <property type="protein sequence ID" value="MFA1556401.1"/>
    <property type="molecule type" value="Genomic_DNA"/>
</dbReference>
<sequence>MEYALVLPVAESHSERIKAFRAQYAGWASRPMRSWPHLSIKGGAGLSAEPGCLDLIREIAAATSPFEVRLGGPAVFPGDGRVLHLQVESPGWGRLHRTLVDTVARHTGAQLHPLEVAGWIPHVTLLRLTAQALERRDEVYAAVRRAVPTDSSFVVETVRMERFDSVANWWKQFHEFDLTGAT</sequence>
<dbReference type="InterPro" id="IPR009097">
    <property type="entry name" value="Cyclic_Pdiesterase"/>
</dbReference>
<dbReference type="Proteomes" id="UP001569904">
    <property type="component" value="Unassembled WGS sequence"/>
</dbReference>
<keyword evidence="2" id="KW-1185">Reference proteome</keyword>
<name>A0ABV4R0I9_9ACTN</name>
<dbReference type="Pfam" id="PF13563">
    <property type="entry name" value="2_5_RNA_ligase2"/>
    <property type="match status" value="1"/>
</dbReference>
<organism evidence="1 2">
    <name type="scientific">Actinomadura chokoriensis</name>
    <dbReference type="NCBI Taxonomy" id="454156"/>
    <lineage>
        <taxon>Bacteria</taxon>
        <taxon>Bacillati</taxon>
        <taxon>Actinomycetota</taxon>
        <taxon>Actinomycetes</taxon>
        <taxon>Streptosporangiales</taxon>
        <taxon>Thermomonosporaceae</taxon>
        <taxon>Actinomadura</taxon>
    </lineage>
</organism>
<dbReference type="Gene3D" id="3.90.1140.10">
    <property type="entry name" value="Cyclic phosphodiesterase"/>
    <property type="match status" value="1"/>
</dbReference>
<comment type="caution">
    <text evidence="1">The sequence shown here is derived from an EMBL/GenBank/DDBJ whole genome shotgun (WGS) entry which is preliminary data.</text>
</comment>
<evidence type="ECO:0000313" key="1">
    <source>
        <dbReference type="EMBL" id="MFA1556401.1"/>
    </source>
</evidence>
<proteinExistence type="predicted"/>
<keyword evidence="1" id="KW-0436">Ligase</keyword>
<dbReference type="RefSeq" id="WP_371943105.1">
    <property type="nucleotide sequence ID" value="NZ_JAXCEH010000015.1"/>
</dbReference>
<dbReference type="SUPFAM" id="SSF55144">
    <property type="entry name" value="LigT-like"/>
    <property type="match status" value="1"/>
</dbReference>
<reference evidence="1 2" key="1">
    <citation type="submission" date="2023-11" db="EMBL/GenBank/DDBJ databases">
        <title>Actinomadura monticuli sp. nov., isolated from volcanic ash.</title>
        <authorList>
            <person name="Lee S.D."/>
            <person name="Yang H."/>
            <person name="Kim I.S."/>
        </authorList>
    </citation>
    <scope>NUCLEOTIDE SEQUENCE [LARGE SCALE GENOMIC DNA]</scope>
    <source>
        <strain evidence="1 2">DSM 45346</strain>
    </source>
</reference>
<accession>A0ABV4R0I9</accession>